<dbReference type="RefSeq" id="XP_018019386.1">
    <property type="nucleotide sequence ID" value="XM_018163897.2"/>
</dbReference>
<feature type="domain" description="Reticulon" evidence="8">
    <location>
        <begin position="76"/>
        <end position="269"/>
    </location>
</feature>
<dbReference type="GeneID" id="108675853"/>
<feature type="compositionally biased region" description="Pro residues" evidence="7">
    <location>
        <begin position="1"/>
        <end position="22"/>
    </location>
</feature>
<keyword evidence="4 6" id="KW-1133">Transmembrane helix</keyword>
<dbReference type="PANTHER" id="PTHR45799:SF2">
    <property type="entry name" value="RETICULON-LIKE PROTEIN"/>
    <property type="match status" value="1"/>
</dbReference>
<dbReference type="Gene3D" id="1.20.5.2480">
    <property type="match status" value="1"/>
</dbReference>
<comment type="subcellular location">
    <subcellularLocation>
        <location evidence="1 6">Endoplasmic reticulum membrane</location>
        <topology evidence="1 6">Multi-pass membrane protein</topology>
    </subcellularLocation>
</comment>
<dbReference type="Pfam" id="PF02453">
    <property type="entry name" value="Reticulon"/>
    <property type="match status" value="1"/>
</dbReference>
<organism evidence="9 10">
    <name type="scientific">Hyalella azteca</name>
    <name type="common">Amphipod</name>
    <dbReference type="NCBI Taxonomy" id="294128"/>
    <lineage>
        <taxon>Eukaryota</taxon>
        <taxon>Metazoa</taxon>
        <taxon>Ecdysozoa</taxon>
        <taxon>Arthropoda</taxon>
        <taxon>Crustacea</taxon>
        <taxon>Multicrustacea</taxon>
        <taxon>Malacostraca</taxon>
        <taxon>Eumalacostraca</taxon>
        <taxon>Peracarida</taxon>
        <taxon>Amphipoda</taxon>
        <taxon>Senticaudata</taxon>
        <taxon>Talitrida</taxon>
        <taxon>Talitroidea</taxon>
        <taxon>Hyalellidae</taxon>
        <taxon>Hyalella</taxon>
    </lineage>
</organism>
<dbReference type="PANTHER" id="PTHR45799">
    <property type="entry name" value="RETICULON-LIKE PROTEIN"/>
    <property type="match status" value="1"/>
</dbReference>
<evidence type="ECO:0000256" key="4">
    <source>
        <dbReference type="ARBA" id="ARBA00022989"/>
    </source>
</evidence>
<dbReference type="GO" id="GO:0005789">
    <property type="term" value="C:endoplasmic reticulum membrane"/>
    <property type="evidence" value="ECO:0007669"/>
    <property type="project" value="UniProtKB-SubCell"/>
</dbReference>
<evidence type="ECO:0000256" key="2">
    <source>
        <dbReference type="ARBA" id="ARBA00022692"/>
    </source>
</evidence>
<feature type="transmembrane region" description="Helical" evidence="6">
    <location>
        <begin position="90"/>
        <end position="123"/>
    </location>
</feature>
<dbReference type="InterPro" id="IPR003388">
    <property type="entry name" value="Reticulon"/>
</dbReference>
<protein>
    <recommendedName>
        <fullName evidence="6">Reticulon-like protein</fullName>
    </recommendedName>
</protein>
<feature type="region of interest" description="Disordered" evidence="7">
    <location>
        <begin position="1"/>
        <end position="25"/>
    </location>
</feature>
<sequence length="269" mass="29504">MPTPPPRQPTPPPREPTPPPTKCVPQFVPPVQASVPSKSEAVVKKSSHSAYASAKNPLAGFNPRAVFHPELLDPRVADLIYWRDPKKSGAVLASLLVLLLSLAFFSVISVFSYTALMVLFAAISFRIYKNIKQAVQKTQDGHPFKEYLSVDVSLPADHVHSAVDVLLSQLNSTLAYLQKIFLVDDLIDTCKFGCYLWVLTYIGAWLNGLTVIILLVIALFSIPKAYEQNKSQVDQFLGNVQQQVNQVLEKIKAVIPIGGGGGGNKEKDQ</sequence>
<name>A0A8B7P2Y0_HYAAZ</name>
<evidence type="ECO:0000259" key="8">
    <source>
        <dbReference type="PROSITE" id="PS50845"/>
    </source>
</evidence>
<feature type="transmembrane region" description="Helical" evidence="6">
    <location>
        <begin position="195"/>
        <end position="222"/>
    </location>
</feature>
<evidence type="ECO:0000256" key="1">
    <source>
        <dbReference type="ARBA" id="ARBA00004477"/>
    </source>
</evidence>
<evidence type="ECO:0000256" key="6">
    <source>
        <dbReference type="RuleBase" id="RU363132"/>
    </source>
</evidence>
<dbReference type="OrthoDB" id="567788at2759"/>
<evidence type="ECO:0000256" key="7">
    <source>
        <dbReference type="SAM" id="MobiDB-lite"/>
    </source>
</evidence>
<keyword evidence="9" id="KW-1185">Reference proteome</keyword>
<accession>A0A8B7P2Y0</accession>
<dbReference type="InterPro" id="IPR046964">
    <property type="entry name" value="RTN1-4"/>
</dbReference>
<dbReference type="PROSITE" id="PS50845">
    <property type="entry name" value="RETICULON"/>
    <property type="match status" value="1"/>
</dbReference>
<keyword evidence="3 6" id="KW-0256">Endoplasmic reticulum</keyword>
<gene>
    <name evidence="10" type="primary">LOC108675853</name>
</gene>
<evidence type="ECO:0000256" key="5">
    <source>
        <dbReference type="ARBA" id="ARBA00023136"/>
    </source>
</evidence>
<reference evidence="10" key="1">
    <citation type="submission" date="2025-08" db="UniProtKB">
        <authorList>
            <consortium name="RefSeq"/>
        </authorList>
    </citation>
    <scope>IDENTIFICATION</scope>
    <source>
        <tissue evidence="10">Whole organism</tissue>
    </source>
</reference>
<proteinExistence type="predicted"/>
<evidence type="ECO:0000313" key="10">
    <source>
        <dbReference type="RefSeq" id="XP_018019386.1"/>
    </source>
</evidence>
<dbReference type="CTD" id="33721"/>
<evidence type="ECO:0000256" key="3">
    <source>
        <dbReference type="ARBA" id="ARBA00022824"/>
    </source>
</evidence>
<keyword evidence="5 6" id="KW-0472">Membrane</keyword>
<dbReference type="KEGG" id="hazt:108675853"/>
<keyword evidence="2 6" id="KW-0812">Transmembrane</keyword>
<dbReference type="AlphaFoldDB" id="A0A8B7P2Y0"/>
<dbReference type="GO" id="GO:0030424">
    <property type="term" value="C:axon"/>
    <property type="evidence" value="ECO:0007669"/>
    <property type="project" value="TreeGrafter"/>
</dbReference>
<evidence type="ECO:0000313" key="9">
    <source>
        <dbReference type="Proteomes" id="UP000694843"/>
    </source>
</evidence>
<dbReference type="Proteomes" id="UP000694843">
    <property type="component" value="Unplaced"/>
</dbReference>